<dbReference type="Proteomes" id="UP001060215">
    <property type="component" value="Chromosome 13"/>
</dbReference>
<name>A0ACC0FVX4_9ERIC</name>
<proteinExistence type="predicted"/>
<gene>
    <name evidence="1" type="ORF">LOK49_LG12G01544</name>
</gene>
<keyword evidence="2" id="KW-1185">Reference proteome</keyword>
<dbReference type="EMBL" id="CM045770">
    <property type="protein sequence ID" value="KAI7992242.1"/>
    <property type="molecule type" value="Genomic_DNA"/>
</dbReference>
<organism evidence="1 2">
    <name type="scientific">Camellia lanceoleosa</name>
    <dbReference type="NCBI Taxonomy" id="1840588"/>
    <lineage>
        <taxon>Eukaryota</taxon>
        <taxon>Viridiplantae</taxon>
        <taxon>Streptophyta</taxon>
        <taxon>Embryophyta</taxon>
        <taxon>Tracheophyta</taxon>
        <taxon>Spermatophyta</taxon>
        <taxon>Magnoliopsida</taxon>
        <taxon>eudicotyledons</taxon>
        <taxon>Gunneridae</taxon>
        <taxon>Pentapetalae</taxon>
        <taxon>asterids</taxon>
        <taxon>Ericales</taxon>
        <taxon>Theaceae</taxon>
        <taxon>Camellia</taxon>
    </lineage>
</organism>
<sequence>MLSLRRIQMKCGSRRIICSGSAIGFQRRAQVEVHHGSCAFLLGKLICRLKSQWKQTLRWERRRTSTALYSYDIQSYSQNFDDGCLDEHISPLAPR</sequence>
<reference evidence="1 2" key="1">
    <citation type="journal article" date="2022" name="Plant J.">
        <title>Chromosome-level genome of Camellia lanceoleosa provides a valuable resource for understanding genome evolution and self-incompatibility.</title>
        <authorList>
            <person name="Gong W."/>
            <person name="Xiao S."/>
            <person name="Wang L."/>
            <person name="Liao Z."/>
            <person name="Chang Y."/>
            <person name="Mo W."/>
            <person name="Hu G."/>
            <person name="Li W."/>
            <person name="Zhao G."/>
            <person name="Zhu H."/>
            <person name="Hu X."/>
            <person name="Ji K."/>
            <person name="Xiang X."/>
            <person name="Song Q."/>
            <person name="Yuan D."/>
            <person name="Jin S."/>
            <person name="Zhang L."/>
        </authorList>
    </citation>
    <scope>NUCLEOTIDE SEQUENCE [LARGE SCALE GENOMIC DNA]</scope>
    <source>
        <strain evidence="1">SQ_2022a</strain>
    </source>
</reference>
<evidence type="ECO:0000313" key="2">
    <source>
        <dbReference type="Proteomes" id="UP001060215"/>
    </source>
</evidence>
<protein>
    <submittedName>
        <fullName evidence="1">Uncharacterized protein</fullName>
    </submittedName>
</protein>
<comment type="caution">
    <text evidence="1">The sequence shown here is derived from an EMBL/GenBank/DDBJ whole genome shotgun (WGS) entry which is preliminary data.</text>
</comment>
<evidence type="ECO:0000313" key="1">
    <source>
        <dbReference type="EMBL" id="KAI7992242.1"/>
    </source>
</evidence>
<accession>A0ACC0FVX4</accession>